<keyword evidence="3" id="KW-1185">Reference proteome</keyword>
<reference evidence="2" key="1">
    <citation type="submission" date="2023-06" db="EMBL/GenBank/DDBJ databases">
        <title>Genome-scale phylogeny and comparative genomics of the fungal order Sordariales.</title>
        <authorList>
            <consortium name="Lawrence Berkeley National Laboratory"/>
            <person name="Hensen N."/>
            <person name="Bonometti L."/>
            <person name="Westerberg I."/>
            <person name="Brannstrom I.O."/>
            <person name="Guillou S."/>
            <person name="Cros-Aarteil S."/>
            <person name="Calhoun S."/>
            <person name="Haridas S."/>
            <person name="Kuo A."/>
            <person name="Mondo S."/>
            <person name="Pangilinan J."/>
            <person name="Riley R."/>
            <person name="Labutti K."/>
            <person name="Andreopoulos B."/>
            <person name="Lipzen A."/>
            <person name="Chen C."/>
            <person name="Yanf M."/>
            <person name="Daum C."/>
            <person name="Ng V."/>
            <person name="Clum A."/>
            <person name="Steindorff A."/>
            <person name="Ohm R."/>
            <person name="Martin F."/>
            <person name="Silar P."/>
            <person name="Natvig D."/>
            <person name="Lalanne C."/>
            <person name="Gautier V."/>
            <person name="Ament-Velasquez S.L."/>
            <person name="Kruys A."/>
            <person name="Hutchinson M.I."/>
            <person name="Powell A.J."/>
            <person name="Barry K."/>
            <person name="Miller A.N."/>
            <person name="Grigoriev I.V."/>
            <person name="Debuchy R."/>
            <person name="Gladieux P."/>
            <person name="Thoren M.H."/>
            <person name="Johannesson H."/>
        </authorList>
    </citation>
    <scope>NUCLEOTIDE SEQUENCE</scope>
    <source>
        <strain evidence="2">CBS 606.72</strain>
    </source>
</reference>
<evidence type="ECO:0000256" key="1">
    <source>
        <dbReference type="SAM" id="MobiDB-lite"/>
    </source>
</evidence>
<feature type="compositionally biased region" description="Basic and acidic residues" evidence="1">
    <location>
        <begin position="34"/>
        <end position="53"/>
    </location>
</feature>
<sequence>METSQQARSNRDPFIFGSSDFQTQSAAPSNHATPKRDGLDQTRERTETPRPPRGEPNPWTFEMCFDYHKYEGGVETDATTQSDLFSEGSPETTPSALTAGSSVVTGPDLDDEDHEMIDAPISPEPHQDLPWPKEPNPDLPRHPTIHDHEDLTPHYEATPSPMPLHPAPRHTRRPSRASLPPTAGVRTRKVADTQKTREVRENSSCTMCKSTKVSRRRCLPEMRQTVR</sequence>
<dbReference type="EMBL" id="JAULSU010000001">
    <property type="protein sequence ID" value="KAK0632870.1"/>
    <property type="molecule type" value="Genomic_DNA"/>
</dbReference>
<comment type="caution">
    <text evidence="2">The sequence shown here is derived from an EMBL/GenBank/DDBJ whole genome shotgun (WGS) entry which is preliminary data.</text>
</comment>
<dbReference type="AlphaFoldDB" id="A0AA40CC93"/>
<name>A0AA40CC93_9PEZI</name>
<feature type="compositionally biased region" description="Basic and acidic residues" evidence="1">
    <location>
        <begin position="135"/>
        <end position="153"/>
    </location>
</feature>
<protein>
    <submittedName>
        <fullName evidence="2">Uncharacterized protein</fullName>
    </submittedName>
</protein>
<feature type="compositionally biased region" description="Polar residues" evidence="1">
    <location>
        <begin position="78"/>
        <end position="104"/>
    </location>
</feature>
<evidence type="ECO:0000313" key="2">
    <source>
        <dbReference type="EMBL" id="KAK0632870.1"/>
    </source>
</evidence>
<accession>A0AA40CC93</accession>
<feature type="region of interest" description="Disordered" evidence="1">
    <location>
        <begin position="78"/>
        <end position="204"/>
    </location>
</feature>
<feature type="compositionally biased region" description="Polar residues" evidence="1">
    <location>
        <begin position="19"/>
        <end position="32"/>
    </location>
</feature>
<gene>
    <name evidence="2" type="ORF">B0T14DRAFT_46782</name>
</gene>
<evidence type="ECO:0000313" key="3">
    <source>
        <dbReference type="Proteomes" id="UP001175000"/>
    </source>
</evidence>
<dbReference type="Proteomes" id="UP001175000">
    <property type="component" value="Unassembled WGS sequence"/>
</dbReference>
<proteinExistence type="predicted"/>
<organism evidence="2 3">
    <name type="scientific">Immersiella caudata</name>
    <dbReference type="NCBI Taxonomy" id="314043"/>
    <lineage>
        <taxon>Eukaryota</taxon>
        <taxon>Fungi</taxon>
        <taxon>Dikarya</taxon>
        <taxon>Ascomycota</taxon>
        <taxon>Pezizomycotina</taxon>
        <taxon>Sordariomycetes</taxon>
        <taxon>Sordariomycetidae</taxon>
        <taxon>Sordariales</taxon>
        <taxon>Lasiosphaeriaceae</taxon>
        <taxon>Immersiella</taxon>
    </lineage>
</organism>
<feature type="region of interest" description="Disordered" evidence="1">
    <location>
        <begin position="1"/>
        <end position="60"/>
    </location>
</feature>
<feature type="compositionally biased region" description="Basic and acidic residues" evidence="1">
    <location>
        <begin position="189"/>
        <end position="201"/>
    </location>
</feature>